<evidence type="ECO:0000313" key="3">
    <source>
        <dbReference type="Proteomes" id="UP000594892"/>
    </source>
</evidence>
<name>A0AAP9Y8F9_BURGL</name>
<reference evidence="1 3" key="1">
    <citation type="submission" date="2020-12" db="EMBL/GenBank/DDBJ databases">
        <title>FDA dAtabase for Regulatory Grade micrObial Sequences (FDA-ARGOS): Supporting development and validation of Infectious Disease Dx tests.</title>
        <authorList>
            <person name="Minogue T."/>
            <person name="Wolcott M."/>
            <person name="Wasieloski L."/>
            <person name="Aguilar W."/>
            <person name="Moore D."/>
            <person name="Jaissle J."/>
            <person name="Tallon L."/>
            <person name="Sadzewicz L."/>
            <person name="Zhao X."/>
            <person name="Boylan J."/>
            <person name="Ott S."/>
            <person name="Bowen H."/>
            <person name="Vavikolanu K."/>
            <person name="Mehta A."/>
            <person name="Aluvathingal J."/>
            <person name="Nadendla S."/>
            <person name="Yan Y."/>
            <person name="Sichtig H."/>
        </authorList>
    </citation>
    <scope>NUCLEOTIDE SEQUENCE [LARGE SCALE GENOMIC DNA]</scope>
    <source>
        <strain evidence="1 3">FDAARGOS_949</strain>
    </source>
</reference>
<evidence type="ECO:0000313" key="1">
    <source>
        <dbReference type="EMBL" id="QPQ93315.1"/>
    </source>
</evidence>
<dbReference type="EMBL" id="CP065601">
    <property type="protein sequence ID" value="QPQ93315.1"/>
    <property type="molecule type" value="Genomic_DNA"/>
</dbReference>
<dbReference type="Proteomes" id="UP000594892">
    <property type="component" value="Chromosome 2"/>
</dbReference>
<evidence type="ECO:0000313" key="2">
    <source>
        <dbReference type="EMBL" id="USS47484.1"/>
    </source>
</evidence>
<gene>
    <name evidence="1" type="ORF">I6H06_13680</name>
    <name evidence="2" type="ORF">NFI99_21885</name>
</gene>
<accession>A0AAP9Y8F9</accession>
<protein>
    <submittedName>
        <fullName evidence="1">Uncharacterized protein</fullName>
    </submittedName>
</protein>
<proteinExistence type="predicted"/>
<dbReference type="RefSeq" id="WP_015875941.1">
    <property type="nucleotide sequence ID" value="NZ_CP021157.1"/>
</dbReference>
<sequence>MLLNDYGFTQSEWDNAKHEAKNILAARAKMRGSIPYSDLVAQIRSVRLGAHDQRLFQLLREISEDEDAAGRGMLSVIVVHKHGDMQPGPGFFDLANQLGRDTSDIMKCWIEELKKVHAYWYFKA</sequence>
<keyword evidence="4" id="KW-1185">Reference proteome</keyword>
<dbReference type="GeneID" id="45699096"/>
<dbReference type="Proteomes" id="UP001056386">
    <property type="component" value="Chromosome 1"/>
</dbReference>
<evidence type="ECO:0000313" key="4">
    <source>
        <dbReference type="Proteomes" id="UP001056386"/>
    </source>
</evidence>
<reference evidence="2" key="2">
    <citation type="submission" date="2022-06" db="EMBL/GenBank/DDBJ databases">
        <title>Draft genome sequence of Burkholderia glumae strain GR20004 isolated from rice panicle showing bacterial panicle blight.</title>
        <authorList>
            <person name="Choi S.Y."/>
            <person name="Lee Y.H."/>
        </authorList>
    </citation>
    <scope>NUCLEOTIDE SEQUENCE</scope>
    <source>
        <strain evidence="2">GR20004</strain>
    </source>
</reference>
<dbReference type="AlphaFoldDB" id="A0AAP9Y8F9"/>
<organism evidence="1 3">
    <name type="scientific">Burkholderia glumae</name>
    <name type="common">Pseudomonas glumae</name>
    <dbReference type="NCBI Taxonomy" id="337"/>
    <lineage>
        <taxon>Bacteria</taxon>
        <taxon>Pseudomonadati</taxon>
        <taxon>Pseudomonadota</taxon>
        <taxon>Betaproteobacteria</taxon>
        <taxon>Burkholderiales</taxon>
        <taxon>Burkholderiaceae</taxon>
        <taxon>Burkholderia</taxon>
    </lineage>
</organism>
<dbReference type="EMBL" id="CP099587">
    <property type="protein sequence ID" value="USS47484.1"/>
    <property type="molecule type" value="Genomic_DNA"/>
</dbReference>